<feature type="transmembrane region" description="Helical" evidence="9">
    <location>
        <begin position="356"/>
        <end position="376"/>
    </location>
</feature>
<evidence type="ECO:0000256" key="1">
    <source>
        <dbReference type="ARBA" id="ARBA00004651"/>
    </source>
</evidence>
<dbReference type="Proteomes" id="UP001614394">
    <property type="component" value="Unassembled WGS sequence"/>
</dbReference>
<dbReference type="PANTHER" id="PTHR33908:SF3">
    <property type="entry name" value="UNDECAPRENYL PHOSPHATE-ALPHA-4-AMINO-4-DEOXY-L-ARABINOSE ARABINOSYL TRANSFERASE"/>
    <property type="match status" value="1"/>
</dbReference>
<keyword evidence="7 9" id="KW-0472">Membrane</keyword>
<sequence length="511" mass="53632">MPSAPKITSGAPAGLPAPCDEDGGGARRRARWLRPPDRYWLRLAAVLAVLATLVRAPSFLRPVWNPDEGYLAVQARMLAHGGVLYDTVVDRKPPLLPWLYEGLFAVFGDASLWPLRAAAVVAQLGTALLLASIARRRWGNRAGAAAGAGYLLLSIGLAPEDTQAASFGVFMVPWTVLAFWAADRRRWALAGLAVAGAALTKQTGGAALLPVLWMLGNARRAPEQTGGIAVLRLLAGCALPVAAVAVLTGPSRFLFWTVTGSGSYASASGAWGVALGRGLGNAGILAAAGAAFVVPTVLTLARRGSAERLPADLWVWLGASALGAAFGFQFYGHYFLQLIPPLVLVGVAALRGLPRWWPAATAWTVLASAAFAVWGLTAPRTELDHADAVAAAVRARTGPGDTVLVWGMHPEQYWLAGRAPASRYLTAGFLTNFSGGRGGVRVGEEYAVPGAWRTFGEEAALRPADLIVDDSRGAPYSPALTPTLKRMLDAGYRPVDTVGGAVLYARAPALR</sequence>
<feature type="transmembrane region" description="Helical" evidence="9">
    <location>
        <begin position="189"/>
        <end position="215"/>
    </location>
</feature>
<accession>A0ABW8C8C3</accession>
<dbReference type="PANTHER" id="PTHR33908">
    <property type="entry name" value="MANNOSYLTRANSFERASE YKCB-RELATED"/>
    <property type="match status" value="1"/>
</dbReference>
<evidence type="ECO:0000256" key="6">
    <source>
        <dbReference type="ARBA" id="ARBA00022989"/>
    </source>
</evidence>
<dbReference type="RefSeq" id="WP_399650657.1">
    <property type="nucleotide sequence ID" value="NZ_JBITYG010000005.1"/>
</dbReference>
<reference evidence="11 12" key="1">
    <citation type="submission" date="2024-10" db="EMBL/GenBank/DDBJ databases">
        <title>The Natural Products Discovery Center: Release of the First 8490 Sequenced Strains for Exploring Actinobacteria Biosynthetic Diversity.</title>
        <authorList>
            <person name="Kalkreuter E."/>
            <person name="Kautsar S.A."/>
            <person name="Yang D."/>
            <person name="Bader C.D."/>
            <person name="Teijaro C.N."/>
            <person name="Fluegel L."/>
            <person name="Davis C.M."/>
            <person name="Simpson J.R."/>
            <person name="Lauterbach L."/>
            <person name="Steele A.D."/>
            <person name="Gui C."/>
            <person name="Meng S."/>
            <person name="Li G."/>
            <person name="Viehrig K."/>
            <person name="Ye F."/>
            <person name="Su P."/>
            <person name="Kiefer A.F."/>
            <person name="Nichols A."/>
            <person name="Cepeda A.J."/>
            <person name="Yan W."/>
            <person name="Fan B."/>
            <person name="Jiang Y."/>
            <person name="Adhikari A."/>
            <person name="Zheng C.-J."/>
            <person name="Schuster L."/>
            <person name="Cowan T.M."/>
            <person name="Smanski M.J."/>
            <person name="Chevrette M.G."/>
            <person name="De Carvalho L.P.S."/>
            <person name="Shen B."/>
        </authorList>
    </citation>
    <scope>NUCLEOTIDE SEQUENCE [LARGE SCALE GENOMIC DNA]</scope>
    <source>
        <strain evidence="11 12">NPDC053399</strain>
    </source>
</reference>
<evidence type="ECO:0000256" key="9">
    <source>
        <dbReference type="SAM" id="Phobius"/>
    </source>
</evidence>
<dbReference type="Pfam" id="PF13231">
    <property type="entry name" value="PMT_2"/>
    <property type="match status" value="1"/>
</dbReference>
<feature type="transmembrane region" description="Helical" evidence="9">
    <location>
        <begin position="39"/>
        <end position="60"/>
    </location>
</feature>
<evidence type="ECO:0000256" key="4">
    <source>
        <dbReference type="ARBA" id="ARBA00022679"/>
    </source>
</evidence>
<evidence type="ECO:0000313" key="11">
    <source>
        <dbReference type="EMBL" id="MFI9102683.1"/>
    </source>
</evidence>
<keyword evidence="5 9" id="KW-0812">Transmembrane</keyword>
<evidence type="ECO:0000313" key="12">
    <source>
        <dbReference type="Proteomes" id="UP001614394"/>
    </source>
</evidence>
<dbReference type="InterPro" id="IPR050297">
    <property type="entry name" value="LipidA_mod_glycosyltrf_83"/>
</dbReference>
<protein>
    <submittedName>
        <fullName evidence="11">Glycosyltransferase family 39 protein</fullName>
        <ecNumber evidence="11">2.4.-.-</ecNumber>
    </submittedName>
</protein>
<evidence type="ECO:0000256" key="2">
    <source>
        <dbReference type="ARBA" id="ARBA00022475"/>
    </source>
</evidence>
<evidence type="ECO:0000259" key="10">
    <source>
        <dbReference type="Pfam" id="PF13231"/>
    </source>
</evidence>
<keyword evidence="4 11" id="KW-0808">Transferase</keyword>
<dbReference type="InterPro" id="IPR038731">
    <property type="entry name" value="RgtA/B/C-like"/>
</dbReference>
<feature type="transmembrane region" description="Helical" evidence="9">
    <location>
        <begin position="313"/>
        <end position="336"/>
    </location>
</feature>
<comment type="caution">
    <text evidence="11">The sequence shown here is derived from an EMBL/GenBank/DDBJ whole genome shotgun (WGS) entry which is preliminary data.</text>
</comment>
<keyword evidence="2" id="KW-1003">Cell membrane</keyword>
<feature type="transmembrane region" description="Helical" evidence="9">
    <location>
        <begin position="113"/>
        <end position="131"/>
    </location>
</feature>
<name>A0ABW8C8C3_9ACTN</name>
<comment type="subcellular location">
    <subcellularLocation>
        <location evidence="1">Cell membrane</location>
        <topology evidence="1">Multi-pass membrane protein</topology>
    </subcellularLocation>
</comment>
<organism evidence="11 12">
    <name type="scientific">Streptomyces fildesensis</name>
    <dbReference type="NCBI Taxonomy" id="375757"/>
    <lineage>
        <taxon>Bacteria</taxon>
        <taxon>Bacillati</taxon>
        <taxon>Actinomycetota</taxon>
        <taxon>Actinomycetes</taxon>
        <taxon>Kitasatosporales</taxon>
        <taxon>Streptomycetaceae</taxon>
        <taxon>Streptomyces</taxon>
    </lineage>
</organism>
<evidence type="ECO:0000256" key="8">
    <source>
        <dbReference type="SAM" id="MobiDB-lite"/>
    </source>
</evidence>
<evidence type="ECO:0000256" key="7">
    <source>
        <dbReference type="ARBA" id="ARBA00023136"/>
    </source>
</evidence>
<feature type="transmembrane region" description="Helical" evidence="9">
    <location>
        <begin position="227"/>
        <end position="246"/>
    </location>
</feature>
<dbReference type="EC" id="2.4.-.-" evidence="11"/>
<keyword evidence="12" id="KW-1185">Reference proteome</keyword>
<feature type="region of interest" description="Disordered" evidence="8">
    <location>
        <begin position="1"/>
        <end position="26"/>
    </location>
</feature>
<evidence type="ECO:0000256" key="3">
    <source>
        <dbReference type="ARBA" id="ARBA00022676"/>
    </source>
</evidence>
<feature type="transmembrane region" description="Helical" evidence="9">
    <location>
        <begin position="164"/>
        <end position="182"/>
    </location>
</feature>
<proteinExistence type="predicted"/>
<feature type="transmembrane region" description="Helical" evidence="9">
    <location>
        <begin position="253"/>
        <end position="273"/>
    </location>
</feature>
<dbReference type="GO" id="GO:0016757">
    <property type="term" value="F:glycosyltransferase activity"/>
    <property type="evidence" value="ECO:0007669"/>
    <property type="project" value="UniProtKB-KW"/>
</dbReference>
<feature type="domain" description="Glycosyltransferase RgtA/B/C/D-like" evidence="10">
    <location>
        <begin position="92"/>
        <end position="219"/>
    </location>
</feature>
<gene>
    <name evidence="11" type="ORF">ACIGXA_19400</name>
</gene>
<feature type="transmembrane region" description="Helical" evidence="9">
    <location>
        <begin position="138"/>
        <end position="158"/>
    </location>
</feature>
<keyword evidence="3 11" id="KW-0328">Glycosyltransferase</keyword>
<evidence type="ECO:0000256" key="5">
    <source>
        <dbReference type="ARBA" id="ARBA00022692"/>
    </source>
</evidence>
<dbReference type="EMBL" id="JBITYG010000005">
    <property type="protein sequence ID" value="MFI9102683.1"/>
    <property type="molecule type" value="Genomic_DNA"/>
</dbReference>
<keyword evidence="6 9" id="KW-1133">Transmembrane helix</keyword>
<feature type="transmembrane region" description="Helical" evidence="9">
    <location>
        <begin position="279"/>
        <end position="301"/>
    </location>
</feature>